<comment type="subcellular location">
    <subcellularLocation>
        <location evidence="1">Membrane</location>
        <topology evidence="1">Single-pass membrane protein</topology>
    </subcellularLocation>
</comment>
<evidence type="ECO:0000256" key="4">
    <source>
        <dbReference type="ARBA" id="ARBA00022927"/>
    </source>
</evidence>
<evidence type="ECO:0000256" key="7">
    <source>
        <dbReference type="ARBA" id="ARBA00023136"/>
    </source>
</evidence>
<evidence type="ECO:0000256" key="8">
    <source>
        <dbReference type="SAM" id="MobiDB-lite"/>
    </source>
</evidence>
<feature type="region of interest" description="Disordered" evidence="8">
    <location>
        <begin position="139"/>
        <end position="185"/>
    </location>
</feature>
<keyword evidence="4" id="KW-0653">Protein transport</keyword>
<dbReference type="PANTHER" id="PTHR33162:SF1">
    <property type="entry name" value="SEC-INDEPENDENT PROTEIN TRANSLOCASE PROTEIN TATA, CHLOROPLASTIC"/>
    <property type="match status" value="1"/>
</dbReference>
<keyword evidence="3" id="KW-0812">Transmembrane</keyword>
<keyword evidence="7" id="KW-0472">Membrane</keyword>
<accession>A0A7V5CTI1</accession>
<protein>
    <recommendedName>
        <fullName evidence="10">Twin arginine-targeting protein translocase TatB</fullName>
    </recommendedName>
</protein>
<evidence type="ECO:0000256" key="3">
    <source>
        <dbReference type="ARBA" id="ARBA00022692"/>
    </source>
</evidence>
<evidence type="ECO:0000256" key="5">
    <source>
        <dbReference type="ARBA" id="ARBA00022989"/>
    </source>
</evidence>
<gene>
    <name evidence="9" type="ORF">ENW50_05575</name>
</gene>
<keyword evidence="6" id="KW-0811">Translocation</keyword>
<dbReference type="EMBL" id="DTKL01000031">
    <property type="protein sequence ID" value="HGY94140.1"/>
    <property type="molecule type" value="Genomic_DNA"/>
</dbReference>
<dbReference type="GO" id="GO:0016020">
    <property type="term" value="C:membrane"/>
    <property type="evidence" value="ECO:0007669"/>
    <property type="project" value="UniProtKB-SubCell"/>
</dbReference>
<evidence type="ECO:0000313" key="9">
    <source>
        <dbReference type="EMBL" id="HGY94140.1"/>
    </source>
</evidence>
<sequence>MHFGDYTFIFLLALVLFGPKKLPEIGRQIGRLMMEFRRASNEFKMQMDEELRNMDEEDRKKRLEASLKEQTERVLAVHPQTEPLPADPSEIVQPLQPVAMQPGTMHEDPEFPGEPYIAALPPSEDGTLAAAEAEPLETHSIHDVIHHPAPQQGVSHTEAATPEAPEAKAQHPSSQPESGEAIRHV</sequence>
<comment type="caution">
    <text evidence="9">The sequence shown here is derived from an EMBL/GenBank/DDBJ whole genome shotgun (WGS) entry which is preliminary data.</text>
</comment>
<name>A0A7V5CTI1_9BACT</name>
<evidence type="ECO:0000256" key="1">
    <source>
        <dbReference type="ARBA" id="ARBA00004167"/>
    </source>
</evidence>
<dbReference type="AlphaFoldDB" id="A0A7V5CTI1"/>
<dbReference type="GO" id="GO:0015031">
    <property type="term" value="P:protein transport"/>
    <property type="evidence" value="ECO:0007669"/>
    <property type="project" value="UniProtKB-KW"/>
</dbReference>
<dbReference type="Pfam" id="PF02416">
    <property type="entry name" value="TatA_B_E"/>
    <property type="match status" value="1"/>
</dbReference>
<evidence type="ECO:0000256" key="2">
    <source>
        <dbReference type="ARBA" id="ARBA00022448"/>
    </source>
</evidence>
<evidence type="ECO:0008006" key="10">
    <source>
        <dbReference type="Google" id="ProtNLM"/>
    </source>
</evidence>
<reference evidence="9" key="1">
    <citation type="journal article" date="2020" name="mSystems">
        <title>Genome- and Community-Level Interaction Insights into Carbon Utilization and Element Cycling Functions of Hydrothermarchaeota in Hydrothermal Sediment.</title>
        <authorList>
            <person name="Zhou Z."/>
            <person name="Liu Y."/>
            <person name="Xu W."/>
            <person name="Pan J."/>
            <person name="Luo Z.H."/>
            <person name="Li M."/>
        </authorList>
    </citation>
    <scope>NUCLEOTIDE SEQUENCE [LARGE SCALE GENOMIC DNA]</scope>
    <source>
        <strain evidence="9">SpSt-855</strain>
    </source>
</reference>
<proteinExistence type="predicted"/>
<dbReference type="Gene3D" id="1.20.5.3310">
    <property type="match status" value="1"/>
</dbReference>
<organism evidence="9">
    <name type="scientific">Acidobacterium capsulatum</name>
    <dbReference type="NCBI Taxonomy" id="33075"/>
    <lineage>
        <taxon>Bacteria</taxon>
        <taxon>Pseudomonadati</taxon>
        <taxon>Acidobacteriota</taxon>
        <taxon>Terriglobia</taxon>
        <taxon>Terriglobales</taxon>
        <taxon>Acidobacteriaceae</taxon>
        <taxon>Acidobacterium</taxon>
    </lineage>
</organism>
<evidence type="ECO:0000256" key="6">
    <source>
        <dbReference type="ARBA" id="ARBA00023010"/>
    </source>
</evidence>
<keyword evidence="5" id="KW-1133">Transmembrane helix</keyword>
<keyword evidence="2" id="KW-0813">Transport</keyword>
<dbReference type="PANTHER" id="PTHR33162">
    <property type="entry name" value="SEC-INDEPENDENT PROTEIN TRANSLOCASE PROTEIN TATA, CHLOROPLASTIC"/>
    <property type="match status" value="1"/>
</dbReference>
<dbReference type="InterPro" id="IPR003369">
    <property type="entry name" value="TatA/B/E"/>
</dbReference>